<name>A0A4R1NP81_9GAMM</name>
<keyword evidence="2" id="KW-0238">DNA-binding</keyword>
<dbReference type="InterPro" id="IPR036390">
    <property type="entry name" value="WH_DNA-bd_sf"/>
</dbReference>
<dbReference type="PANTHER" id="PTHR43537:SF5">
    <property type="entry name" value="UXU OPERON TRANSCRIPTIONAL REGULATOR"/>
    <property type="match status" value="1"/>
</dbReference>
<dbReference type="Pfam" id="PF00392">
    <property type="entry name" value="GntR"/>
    <property type="match status" value="1"/>
</dbReference>
<dbReference type="EMBL" id="SJOI01000001">
    <property type="protein sequence ID" value="TCL06170.1"/>
    <property type="molecule type" value="Genomic_DNA"/>
</dbReference>
<evidence type="ECO:0000256" key="3">
    <source>
        <dbReference type="ARBA" id="ARBA00023163"/>
    </source>
</evidence>
<dbReference type="Proteomes" id="UP000294555">
    <property type="component" value="Unassembled WGS sequence"/>
</dbReference>
<dbReference type="SUPFAM" id="SSF48008">
    <property type="entry name" value="GntR ligand-binding domain-like"/>
    <property type="match status" value="1"/>
</dbReference>
<dbReference type="SMART" id="SM00895">
    <property type="entry name" value="FCD"/>
    <property type="match status" value="1"/>
</dbReference>
<dbReference type="GO" id="GO:0003700">
    <property type="term" value="F:DNA-binding transcription factor activity"/>
    <property type="evidence" value="ECO:0007669"/>
    <property type="project" value="InterPro"/>
</dbReference>
<dbReference type="RefSeq" id="WP_165934219.1">
    <property type="nucleotide sequence ID" value="NZ_SJOI01000001.1"/>
</dbReference>
<dbReference type="CDD" id="cd07377">
    <property type="entry name" value="WHTH_GntR"/>
    <property type="match status" value="1"/>
</dbReference>
<evidence type="ECO:0000313" key="6">
    <source>
        <dbReference type="Proteomes" id="UP000294555"/>
    </source>
</evidence>
<dbReference type="PRINTS" id="PR00035">
    <property type="entry name" value="HTHGNTR"/>
</dbReference>
<dbReference type="InterPro" id="IPR011711">
    <property type="entry name" value="GntR_C"/>
</dbReference>
<dbReference type="PANTHER" id="PTHR43537">
    <property type="entry name" value="TRANSCRIPTIONAL REGULATOR, GNTR FAMILY"/>
    <property type="match status" value="1"/>
</dbReference>
<dbReference type="GO" id="GO:0003677">
    <property type="term" value="F:DNA binding"/>
    <property type="evidence" value="ECO:0007669"/>
    <property type="project" value="UniProtKB-KW"/>
</dbReference>
<sequence length="236" mass="27616">MNANTSNAFELDRNTLENQIYKELKNRIVSVQILPGQMISENEMANKFSVSRTPIRQAFFRLSVDGLLEIMPQRGALVSFISKRKVREAQRIREVLELEAFTEAAGKWDKTALESITLLEKAEMLITKQEEEIKKLDYYEFTKLDEEFHDCIIQFSGNLSLAYIVKEMRSHLNRLRYIELQEAHHEATAILQHRALLLAIKNKDDDGVSRILIDHLKLVENFREFIFKKRAELFID</sequence>
<accession>A0A4R1NP81</accession>
<dbReference type="Pfam" id="PF07729">
    <property type="entry name" value="FCD"/>
    <property type="match status" value="1"/>
</dbReference>
<dbReference type="InterPro" id="IPR008920">
    <property type="entry name" value="TF_FadR/GntR_C"/>
</dbReference>
<feature type="domain" description="HTH gntR-type" evidence="4">
    <location>
        <begin position="14"/>
        <end position="81"/>
    </location>
</feature>
<gene>
    <name evidence="5" type="ORF">EZJ58_4404</name>
</gene>
<organism evidence="5 6">
    <name type="scientific">Sodalis ligni</name>
    <dbReference type="NCBI Taxonomy" id="2697027"/>
    <lineage>
        <taxon>Bacteria</taxon>
        <taxon>Pseudomonadati</taxon>
        <taxon>Pseudomonadota</taxon>
        <taxon>Gammaproteobacteria</taxon>
        <taxon>Enterobacterales</taxon>
        <taxon>Bruguierivoracaceae</taxon>
        <taxon>Sodalis</taxon>
    </lineage>
</organism>
<evidence type="ECO:0000256" key="2">
    <source>
        <dbReference type="ARBA" id="ARBA00023125"/>
    </source>
</evidence>
<dbReference type="PROSITE" id="PS50949">
    <property type="entry name" value="HTH_GNTR"/>
    <property type="match status" value="1"/>
</dbReference>
<keyword evidence="3" id="KW-0804">Transcription</keyword>
<dbReference type="InterPro" id="IPR036388">
    <property type="entry name" value="WH-like_DNA-bd_sf"/>
</dbReference>
<evidence type="ECO:0000259" key="4">
    <source>
        <dbReference type="PROSITE" id="PS50949"/>
    </source>
</evidence>
<keyword evidence="1" id="KW-0805">Transcription regulation</keyword>
<comment type="caution">
    <text evidence="5">The sequence shown here is derived from an EMBL/GenBank/DDBJ whole genome shotgun (WGS) entry which is preliminary data.</text>
</comment>
<dbReference type="Gene3D" id="1.20.120.530">
    <property type="entry name" value="GntR ligand-binding domain-like"/>
    <property type="match status" value="1"/>
</dbReference>
<dbReference type="AlphaFoldDB" id="A0A4R1NP81"/>
<dbReference type="SUPFAM" id="SSF46785">
    <property type="entry name" value="Winged helix' DNA-binding domain"/>
    <property type="match status" value="1"/>
</dbReference>
<protein>
    <submittedName>
        <fullName evidence="5">GntR family transcriptional regulator</fullName>
    </submittedName>
</protein>
<dbReference type="Gene3D" id="1.10.10.10">
    <property type="entry name" value="Winged helix-like DNA-binding domain superfamily/Winged helix DNA-binding domain"/>
    <property type="match status" value="1"/>
</dbReference>
<reference evidence="5 6" key="1">
    <citation type="submission" date="2019-02" db="EMBL/GenBank/DDBJ databases">
        <title>Investigation of anaerobic lignin degradation for improved lignocellulosic biofuels.</title>
        <authorList>
            <person name="Deangelis K."/>
        </authorList>
    </citation>
    <scope>NUCLEOTIDE SEQUENCE [LARGE SCALE GENOMIC DNA]</scope>
    <source>
        <strain evidence="5 6">159R</strain>
    </source>
</reference>
<evidence type="ECO:0000313" key="5">
    <source>
        <dbReference type="EMBL" id="TCL06170.1"/>
    </source>
</evidence>
<evidence type="ECO:0000256" key="1">
    <source>
        <dbReference type="ARBA" id="ARBA00023015"/>
    </source>
</evidence>
<dbReference type="InterPro" id="IPR000524">
    <property type="entry name" value="Tscrpt_reg_HTH_GntR"/>
</dbReference>
<proteinExistence type="predicted"/>
<keyword evidence="6" id="KW-1185">Reference proteome</keyword>
<dbReference type="SMART" id="SM00345">
    <property type="entry name" value="HTH_GNTR"/>
    <property type="match status" value="1"/>
</dbReference>